<keyword evidence="2" id="KW-0479">Metal-binding</keyword>
<keyword evidence="5" id="KW-1185">Reference proteome</keyword>
<evidence type="ECO:0000313" key="5">
    <source>
        <dbReference type="Proteomes" id="UP000800092"/>
    </source>
</evidence>
<dbReference type="GO" id="GO:0019752">
    <property type="term" value="P:carboxylic acid metabolic process"/>
    <property type="evidence" value="ECO:0007669"/>
    <property type="project" value="UniProtKB-ARBA"/>
</dbReference>
<dbReference type="PANTHER" id="PTHR11820:SF7">
    <property type="entry name" value="ACYLPYRUVASE FAHD1, MITOCHONDRIAL"/>
    <property type="match status" value="1"/>
</dbReference>
<reference evidence="4" key="1">
    <citation type="journal article" date="2020" name="Stud. Mycol.">
        <title>101 Dothideomycetes genomes: a test case for predicting lifestyles and emergence of pathogens.</title>
        <authorList>
            <person name="Haridas S."/>
            <person name="Albert R."/>
            <person name="Binder M."/>
            <person name="Bloem J."/>
            <person name="Labutti K."/>
            <person name="Salamov A."/>
            <person name="Andreopoulos B."/>
            <person name="Baker S."/>
            <person name="Barry K."/>
            <person name="Bills G."/>
            <person name="Bluhm B."/>
            <person name="Cannon C."/>
            <person name="Castanera R."/>
            <person name="Culley D."/>
            <person name="Daum C."/>
            <person name="Ezra D."/>
            <person name="Gonzalez J."/>
            <person name="Henrissat B."/>
            <person name="Kuo A."/>
            <person name="Liang C."/>
            <person name="Lipzen A."/>
            <person name="Lutzoni F."/>
            <person name="Magnuson J."/>
            <person name="Mondo S."/>
            <person name="Nolan M."/>
            <person name="Ohm R."/>
            <person name="Pangilinan J."/>
            <person name="Park H.-J."/>
            <person name="Ramirez L."/>
            <person name="Alfaro M."/>
            <person name="Sun H."/>
            <person name="Tritt A."/>
            <person name="Yoshinaga Y."/>
            <person name="Zwiers L.-H."/>
            <person name="Turgeon B."/>
            <person name="Goodwin S."/>
            <person name="Spatafora J."/>
            <person name="Crous P."/>
            <person name="Grigoriev I."/>
        </authorList>
    </citation>
    <scope>NUCLEOTIDE SEQUENCE</scope>
    <source>
        <strain evidence="4">Tuck. ex Michener</strain>
    </source>
</reference>
<evidence type="ECO:0000256" key="1">
    <source>
        <dbReference type="ARBA" id="ARBA00010211"/>
    </source>
</evidence>
<evidence type="ECO:0000256" key="2">
    <source>
        <dbReference type="ARBA" id="ARBA00022723"/>
    </source>
</evidence>
<dbReference type="Gene3D" id="3.90.850.10">
    <property type="entry name" value="Fumarylacetoacetase-like, C-terminal domain"/>
    <property type="match status" value="1"/>
</dbReference>
<dbReference type="GO" id="GO:0018773">
    <property type="term" value="F:acetylpyruvate hydrolase activity"/>
    <property type="evidence" value="ECO:0007669"/>
    <property type="project" value="TreeGrafter"/>
</dbReference>
<protein>
    <recommendedName>
        <fullName evidence="3">Fumarylacetoacetase-like C-terminal domain-containing protein</fullName>
    </recommendedName>
</protein>
<comment type="similarity">
    <text evidence="1">Belongs to the FAH family.</text>
</comment>
<name>A0A6A6HAD9_VIRVR</name>
<evidence type="ECO:0000313" key="4">
    <source>
        <dbReference type="EMBL" id="KAF2234503.1"/>
    </source>
</evidence>
<dbReference type="OrthoDB" id="74910at2759"/>
<proteinExistence type="inferred from homology"/>
<sequence length="231" mass="25214">MASSVAAVKANCKKQTKCSDHVKELNNVRPKQPFFFLKPTSSIVLPGQGPVVRPKGVNLHYEVELGLVMGKEVKDLDPTDEQGAMDAIDSYFLGIDMSARNIQEEAKKKGLPWSISKGFDTFLPISHPIPKSTIPDPHNALIWLKVNNQVRQHDSTELMLFRIPRLVSDISKVMTLEKGDLILTGTPKGVGPVGTGDVMTAGLEVSGKEVKEASLEVPVVDSTSSYEFSET</sequence>
<dbReference type="InterPro" id="IPR011234">
    <property type="entry name" value="Fumarylacetoacetase-like_C"/>
</dbReference>
<dbReference type="SUPFAM" id="SSF56529">
    <property type="entry name" value="FAH"/>
    <property type="match status" value="1"/>
</dbReference>
<dbReference type="GO" id="GO:0046872">
    <property type="term" value="F:metal ion binding"/>
    <property type="evidence" value="ECO:0007669"/>
    <property type="project" value="UniProtKB-KW"/>
</dbReference>
<dbReference type="GO" id="GO:0005739">
    <property type="term" value="C:mitochondrion"/>
    <property type="evidence" value="ECO:0007669"/>
    <property type="project" value="TreeGrafter"/>
</dbReference>
<gene>
    <name evidence="4" type="ORF">EV356DRAFT_515144</name>
</gene>
<accession>A0A6A6HAD9</accession>
<dbReference type="Pfam" id="PF01557">
    <property type="entry name" value="FAA_hydrolase"/>
    <property type="match status" value="1"/>
</dbReference>
<dbReference type="InterPro" id="IPR036663">
    <property type="entry name" value="Fumarylacetoacetase_C_sf"/>
</dbReference>
<evidence type="ECO:0000259" key="3">
    <source>
        <dbReference type="Pfam" id="PF01557"/>
    </source>
</evidence>
<organism evidence="4 5">
    <name type="scientific">Viridothelium virens</name>
    <name type="common">Speckled blister lichen</name>
    <name type="synonym">Trypethelium virens</name>
    <dbReference type="NCBI Taxonomy" id="1048519"/>
    <lineage>
        <taxon>Eukaryota</taxon>
        <taxon>Fungi</taxon>
        <taxon>Dikarya</taxon>
        <taxon>Ascomycota</taxon>
        <taxon>Pezizomycotina</taxon>
        <taxon>Dothideomycetes</taxon>
        <taxon>Dothideomycetes incertae sedis</taxon>
        <taxon>Trypetheliales</taxon>
        <taxon>Trypetheliaceae</taxon>
        <taxon>Viridothelium</taxon>
    </lineage>
</organism>
<dbReference type="AlphaFoldDB" id="A0A6A6HAD9"/>
<dbReference type="PANTHER" id="PTHR11820">
    <property type="entry name" value="ACYLPYRUVASE"/>
    <property type="match status" value="1"/>
</dbReference>
<feature type="domain" description="Fumarylacetoacetase-like C-terminal" evidence="3">
    <location>
        <begin position="20"/>
        <end position="204"/>
    </location>
</feature>
<dbReference type="FunFam" id="3.90.850.10:FF:000003">
    <property type="entry name" value="Fumarylacetoacetate hydrolase domain-containing 1"/>
    <property type="match status" value="1"/>
</dbReference>
<dbReference type="EMBL" id="ML991798">
    <property type="protein sequence ID" value="KAF2234503.1"/>
    <property type="molecule type" value="Genomic_DNA"/>
</dbReference>
<dbReference type="Proteomes" id="UP000800092">
    <property type="component" value="Unassembled WGS sequence"/>
</dbReference>